<dbReference type="OrthoDB" id="57164at2157"/>
<evidence type="ECO:0000313" key="4">
    <source>
        <dbReference type="EMBL" id="BBE42342.1"/>
    </source>
</evidence>
<gene>
    <name evidence="4" type="ORF">NAS2_0953</name>
</gene>
<dbReference type="AlphaFoldDB" id="A0A4P2VGF6"/>
<dbReference type="Gene3D" id="3.90.1170.50">
    <property type="entry name" value="Aldehyde oxidase/xanthine dehydrogenase, a/b hammerhead"/>
    <property type="match status" value="1"/>
</dbReference>
<evidence type="ECO:0000256" key="2">
    <source>
        <dbReference type="ARBA" id="ARBA00023002"/>
    </source>
</evidence>
<dbReference type="InterPro" id="IPR046867">
    <property type="entry name" value="AldOxase/xan_DH_MoCoBD2"/>
</dbReference>
<dbReference type="InterPro" id="IPR037165">
    <property type="entry name" value="AldOxase/xan_DH_Mopterin-bd_sf"/>
</dbReference>
<dbReference type="InterPro" id="IPR016208">
    <property type="entry name" value="Ald_Oxase/xanthine_DH-like"/>
</dbReference>
<dbReference type="KEGG" id="ccai:NAS2_0953"/>
<dbReference type="SUPFAM" id="SSF54665">
    <property type="entry name" value="CO dehydrogenase molybdoprotein N-domain-like"/>
    <property type="match status" value="1"/>
</dbReference>
<dbReference type="RefSeq" id="WP_174448585.1">
    <property type="nucleotide sequence ID" value="NZ_AP018732.1"/>
</dbReference>
<evidence type="ECO:0000256" key="1">
    <source>
        <dbReference type="ARBA" id="ARBA00022505"/>
    </source>
</evidence>
<dbReference type="InterPro" id="IPR036856">
    <property type="entry name" value="Ald_Oxase/Xan_DH_a/b_sf"/>
</dbReference>
<dbReference type="GO" id="GO:0004854">
    <property type="term" value="F:xanthine dehydrogenase activity"/>
    <property type="evidence" value="ECO:0007669"/>
    <property type="project" value="UniProtKB-EC"/>
</dbReference>
<keyword evidence="1" id="KW-0500">Molybdenum</keyword>
<dbReference type="PANTHER" id="PTHR11908">
    <property type="entry name" value="XANTHINE DEHYDROGENASE"/>
    <property type="match status" value="1"/>
</dbReference>
<reference evidence="4 5" key="1">
    <citation type="journal article" date="2019" name="ISME J.">
        <title>Isolation and characterization of a thermophilic sulfur- and iron-reducing thaumarchaeote from a terrestrial acidic hot spring.</title>
        <authorList>
            <person name="Kato S."/>
            <person name="Itoh T."/>
            <person name="Yuki M."/>
            <person name="Nagamori M."/>
            <person name="Ohnishi M."/>
            <person name="Uematsu K."/>
            <person name="Suzuki K."/>
            <person name="Takashina T."/>
            <person name="Ohkuma M."/>
        </authorList>
    </citation>
    <scope>NUCLEOTIDE SEQUENCE [LARGE SCALE GENOMIC DNA]</scope>
    <source>
        <strain evidence="4 5">NAS-02</strain>
    </source>
</reference>
<dbReference type="SMART" id="SM01008">
    <property type="entry name" value="Ald_Xan_dh_C"/>
    <property type="match status" value="1"/>
</dbReference>
<evidence type="ECO:0000259" key="3">
    <source>
        <dbReference type="SMART" id="SM01008"/>
    </source>
</evidence>
<dbReference type="Proteomes" id="UP000509448">
    <property type="component" value="Chromosome"/>
</dbReference>
<evidence type="ECO:0000313" key="5">
    <source>
        <dbReference type="Proteomes" id="UP000509448"/>
    </source>
</evidence>
<dbReference type="PANTHER" id="PTHR11908:SF132">
    <property type="entry name" value="ALDEHYDE OXIDASE 1-RELATED"/>
    <property type="match status" value="1"/>
</dbReference>
<sequence length="764" mass="82723">MTSVELMAREFSHIGSRVPKYDAPEKVSGDVQYLLDLEMPGMLHAKVLRSPYPHARIVSVDVSGALRVPGVVDVITAKDVKLNNLGYLKDHPPLKWGKVRSVRDEVAAVAAVDPERALEAIHAIKVEYEPLPSVTDPLRALDPGAPLVHEEFGTNRANLDFSLEFGDVDDAISRADIVVEGTYSTQYVAHNPGDTMGALAWVDAHGTLNVIANTQTPFLYQRWLAESLGIPAYSIRVIQPYIGGAFGRNLDVYPHDVIVAALAMRTRRPVKLQFTRSEELQNAPTKQPLIARVRQGATKDGRLVAREVDAVIDAGAYVGWGVFDARVMQYTVTGLYRVPAVRFRTTVVYTNNPYTAAMRSAGNSQITFAVESNTEELAERLGMDPVEFRLLNANAPNTVTPQGAKITTCAMSDAIKEAARRIGWRGRHSAGPNRGIGFACYFHVGGGARIYRSDGCGATLKVDDFGGVVVTVGGTEIGEGLDTGIQLITAEALGIPRDRVRVVINGDSTIRLWDVGTHASRGTFICGNAALRAALDAKRQILEGAAQLLGTQSSDLDLRDGFVYSRSDPSRRMEYDKIVRRMHFSKGARGTVVVASSFYEPPSEEPDDRWYGNVSAAYGFGCQAVLVEVDRETGRVKVLKVVSAHDAGRVINPNGFEGQVQGGVAMGIGLALLEELVLSDGRVVNGSFEDYRMPRITDMPEIEAVSVGQPDPEGPFGVKGMAESPVIPTGPAIANAVADAIGVRVRDLPITPEKIWRNLSAKTQ</sequence>
<keyword evidence="5" id="KW-1185">Reference proteome</keyword>
<dbReference type="Pfam" id="PF20256">
    <property type="entry name" value="MoCoBD_2"/>
    <property type="match status" value="1"/>
</dbReference>
<proteinExistence type="predicted"/>
<dbReference type="EMBL" id="AP018732">
    <property type="protein sequence ID" value="BBE42342.1"/>
    <property type="molecule type" value="Genomic_DNA"/>
</dbReference>
<dbReference type="GeneID" id="55584766"/>
<name>A0A4P2VGF6_9ARCH</name>
<keyword evidence="2 4" id="KW-0560">Oxidoreductase</keyword>
<dbReference type="Gene3D" id="3.30.365.10">
    <property type="entry name" value="Aldehyde oxidase/xanthine dehydrogenase, molybdopterin binding domain"/>
    <property type="match status" value="4"/>
</dbReference>
<dbReference type="GO" id="GO:0005506">
    <property type="term" value="F:iron ion binding"/>
    <property type="evidence" value="ECO:0007669"/>
    <property type="project" value="InterPro"/>
</dbReference>
<dbReference type="SUPFAM" id="SSF56003">
    <property type="entry name" value="Molybdenum cofactor-binding domain"/>
    <property type="match status" value="1"/>
</dbReference>
<accession>A0A4P2VGF6</accession>
<organism evidence="4 5">
    <name type="scientific">Conexivisphaera calida</name>
    <dbReference type="NCBI Taxonomy" id="1874277"/>
    <lineage>
        <taxon>Archaea</taxon>
        <taxon>Nitrososphaerota</taxon>
        <taxon>Conexivisphaeria</taxon>
        <taxon>Conexivisphaerales</taxon>
        <taxon>Conexivisphaeraceae</taxon>
        <taxon>Conexivisphaera</taxon>
    </lineage>
</organism>
<dbReference type="Pfam" id="PF01315">
    <property type="entry name" value="Ald_Xan_dh_C"/>
    <property type="match status" value="1"/>
</dbReference>
<dbReference type="InterPro" id="IPR008274">
    <property type="entry name" value="AldOxase/xan_DH_MoCoBD1"/>
</dbReference>
<dbReference type="EC" id="1.17.1.4" evidence="4"/>
<protein>
    <submittedName>
        <fullName evidence="4">Xanthine dehydrogenase, molybdenum binding subunit</fullName>
        <ecNumber evidence="4">1.17.1.4</ecNumber>
    </submittedName>
</protein>
<dbReference type="Pfam" id="PF02738">
    <property type="entry name" value="MoCoBD_1"/>
    <property type="match status" value="1"/>
</dbReference>
<feature type="domain" description="Aldehyde oxidase/xanthine dehydrogenase a/b hammerhead" evidence="3">
    <location>
        <begin position="28"/>
        <end position="132"/>
    </location>
</feature>
<dbReference type="InterPro" id="IPR000674">
    <property type="entry name" value="Ald_Oxase/Xan_DH_a/b"/>
</dbReference>